<gene>
    <name evidence="8" type="ORF">W7K_02765</name>
</gene>
<evidence type="ECO:0000256" key="5">
    <source>
        <dbReference type="ARBA" id="ARBA00022989"/>
    </source>
</evidence>
<comment type="caution">
    <text evidence="8">The sequence shown here is derived from an EMBL/GenBank/DDBJ whole genome shotgun (WGS) entry which is preliminary data.</text>
</comment>
<dbReference type="Pfam" id="PF01810">
    <property type="entry name" value="LysE"/>
    <property type="match status" value="1"/>
</dbReference>
<dbReference type="EMBL" id="AJLO02000007">
    <property type="protein sequence ID" value="KOF00650.1"/>
    <property type="molecule type" value="Genomic_DNA"/>
</dbReference>
<evidence type="ECO:0000313" key="8">
    <source>
        <dbReference type="EMBL" id="KOF00650.1"/>
    </source>
</evidence>
<keyword evidence="3" id="KW-1003">Cell membrane</keyword>
<dbReference type="PANTHER" id="PTHR30086:SF14">
    <property type="entry name" value="HOMOSERINE_HOMOSERINE LACTONE EFFLUX PROTEIN"/>
    <property type="match status" value="1"/>
</dbReference>
<evidence type="ECO:0000256" key="6">
    <source>
        <dbReference type="ARBA" id="ARBA00023136"/>
    </source>
</evidence>
<sequence length="213" mass="23227">MALHTWWWFLATVFVLCGTPGPNMLHILGRSVGLGFRGSVPAMAGCLLAMLLALAASAAGLSALLHSSPMLFEVLRYLGVAYLAWLGLKAWRDSCRPAPAVTVDAALPMTPTLGAWTVFRGGLLVGLSNPKLLLFAAAFLPQFVDPSRGQALQYSVLVATFAACELFWYVMYAAGGHGLRRWLAKPFARRWFERLVGSVFLAFAVALLRFRPR</sequence>
<dbReference type="AlphaFoldDB" id="A0A0L8AES5"/>
<name>A0A0L8AES5_9GAMM</name>
<keyword evidence="6 7" id="KW-0472">Membrane</keyword>
<evidence type="ECO:0000256" key="1">
    <source>
        <dbReference type="ARBA" id="ARBA00004651"/>
    </source>
</evidence>
<evidence type="ECO:0000256" key="2">
    <source>
        <dbReference type="ARBA" id="ARBA00007928"/>
    </source>
</evidence>
<evidence type="ECO:0000313" key="9">
    <source>
        <dbReference type="Proteomes" id="UP000036890"/>
    </source>
</evidence>
<feature type="transmembrane region" description="Helical" evidence="7">
    <location>
        <begin position="152"/>
        <end position="171"/>
    </location>
</feature>
<comment type="subcellular location">
    <subcellularLocation>
        <location evidence="1">Cell membrane</location>
        <topology evidence="1">Multi-pass membrane protein</topology>
    </subcellularLocation>
</comment>
<evidence type="ECO:0000256" key="4">
    <source>
        <dbReference type="ARBA" id="ARBA00022692"/>
    </source>
</evidence>
<dbReference type="PIRSF" id="PIRSF006324">
    <property type="entry name" value="LeuE"/>
    <property type="match status" value="1"/>
</dbReference>
<keyword evidence="4 7" id="KW-0812">Transmembrane</keyword>
<dbReference type="Proteomes" id="UP000036890">
    <property type="component" value="Unassembled WGS sequence"/>
</dbReference>
<dbReference type="RefSeq" id="WP_010486491.1">
    <property type="nucleotide sequence ID" value="NZ_AJLO02000007.1"/>
</dbReference>
<proteinExistence type="inferred from homology"/>
<dbReference type="GO" id="GO:0042970">
    <property type="term" value="F:homoserine transmembrane transporter activity"/>
    <property type="evidence" value="ECO:0007669"/>
    <property type="project" value="TreeGrafter"/>
</dbReference>
<keyword evidence="5 7" id="KW-1133">Transmembrane helix</keyword>
<evidence type="ECO:0000256" key="3">
    <source>
        <dbReference type="ARBA" id="ARBA00022475"/>
    </source>
</evidence>
<feature type="transmembrane region" description="Helical" evidence="7">
    <location>
        <begin position="40"/>
        <end position="65"/>
    </location>
</feature>
<protein>
    <submittedName>
        <fullName evidence="8">Amino acid transporter</fullName>
    </submittedName>
</protein>
<organism evidence="8 9">
    <name type="scientific">Stenotrophomonas geniculata N1</name>
    <dbReference type="NCBI Taxonomy" id="1167641"/>
    <lineage>
        <taxon>Bacteria</taxon>
        <taxon>Pseudomonadati</taxon>
        <taxon>Pseudomonadota</taxon>
        <taxon>Gammaproteobacteria</taxon>
        <taxon>Lysobacterales</taxon>
        <taxon>Lysobacteraceae</taxon>
        <taxon>Stenotrophomonas</taxon>
    </lineage>
</organism>
<reference evidence="8 9" key="1">
    <citation type="journal article" date="2012" name="J. Bacteriol.">
        <title>Genome sequence of a novel nicotine-degrading strain, Pseudomonas geniculata N1.</title>
        <authorList>
            <person name="Tang H."/>
            <person name="Yu H."/>
            <person name="Tai C."/>
            <person name="Huang K."/>
            <person name="Liu Y."/>
            <person name="Wang L."/>
            <person name="Yao Y."/>
            <person name="Wu G."/>
            <person name="Xu P."/>
        </authorList>
    </citation>
    <scope>NUCLEOTIDE SEQUENCE [LARGE SCALE GENOMIC DNA]</scope>
    <source>
        <strain evidence="8 9">N1</strain>
    </source>
</reference>
<dbReference type="PANTHER" id="PTHR30086">
    <property type="entry name" value="ARGININE EXPORTER PROTEIN ARGO"/>
    <property type="match status" value="1"/>
</dbReference>
<accession>A0A0L8AES5</accession>
<dbReference type="GO" id="GO:0005886">
    <property type="term" value="C:plasma membrane"/>
    <property type="evidence" value="ECO:0007669"/>
    <property type="project" value="UniProtKB-SubCell"/>
</dbReference>
<feature type="transmembrane region" description="Helical" evidence="7">
    <location>
        <begin position="6"/>
        <end position="28"/>
    </location>
</feature>
<comment type="similarity">
    <text evidence="2">Belongs to the Rht family.</text>
</comment>
<dbReference type="InterPro" id="IPR001123">
    <property type="entry name" value="LeuE-type"/>
</dbReference>
<feature type="transmembrane region" description="Helical" evidence="7">
    <location>
        <begin position="191"/>
        <end position="210"/>
    </location>
</feature>
<dbReference type="OrthoDB" id="9804822at2"/>
<evidence type="ECO:0000256" key="7">
    <source>
        <dbReference type="SAM" id="Phobius"/>
    </source>
</evidence>